<gene>
    <name evidence="6" type="primary">LOC114249500</name>
</gene>
<dbReference type="GeneID" id="114249500"/>
<evidence type="ECO:0000256" key="3">
    <source>
        <dbReference type="SAM" id="SignalP"/>
    </source>
</evidence>
<organism evidence="5 6">
    <name type="scientific">Bombyx mandarina</name>
    <name type="common">Wild silk moth</name>
    <name type="synonym">Wild silkworm</name>
    <dbReference type="NCBI Taxonomy" id="7092"/>
    <lineage>
        <taxon>Eukaryota</taxon>
        <taxon>Metazoa</taxon>
        <taxon>Ecdysozoa</taxon>
        <taxon>Arthropoda</taxon>
        <taxon>Hexapoda</taxon>
        <taxon>Insecta</taxon>
        <taxon>Pterygota</taxon>
        <taxon>Neoptera</taxon>
        <taxon>Endopterygota</taxon>
        <taxon>Lepidoptera</taxon>
        <taxon>Glossata</taxon>
        <taxon>Ditrysia</taxon>
        <taxon>Bombycoidea</taxon>
        <taxon>Bombycidae</taxon>
        <taxon>Bombycinae</taxon>
        <taxon>Bombyx</taxon>
    </lineage>
</organism>
<keyword evidence="5" id="KW-1185">Reference proteome</keyword>
<dbReference type="Pfam" id="PF00128">
    <property type="entry name" value="Alpha-amylase"/>
    <property type="match status" value="2"/>
</dbReference>
<dbReference type="EC" id="3.2.1.20" evidence="2"/>
<evidence type="ECO:0000256" key="1">
    <source>
        <dbReference type="ARBA" id="ARBA00001657"/>
    </source>
</evidence>
<dbReference type="GO" id="GO:0005975">
    <property type="term" value="P:carbohydrate metabolic process"/>
    <property type="evidence" value="ECO:0007669"/>
    <property type="project" value="InterPro"/>
</dbReference>
<feature type="chain" id="PRO_5026714506" description="alpha-glucosidase" evidence="3">
    <location>
        <begin position="18"/>
        <end position="540"/>
    </location>
</feature>
<dbReference type="SUPFAM" id="SSF51445">
    <property type="entry name" value="(Trans)glycosidases"/>
    <property type="match status" value="1"/>
</dbReference>
<dbReference type="Proteomes" id="UP000504629">
    <property type="component" value="Unplaced"/>
</dbReference>
<feature type="signal peptide" evidence="3">
    <location>
        <begin position="1"/>
        <end position="17"/>
    </location>
</feature>
<dbReference type="RefSeq" id="XP_028038903.1">
    <property type="nucleotide sequence ID" value="XM_028183102.1"/>
</dbReference>
<dbReference type="SMART" id="SM00642">
    <property type="entry name" value="Aamy"/>
    <property type="match status" value="1"/>
</dbReference>
<feature type="domain" description="Glycosyl hydrolase family 13 catalytic" evidence="4">
    <location>
        <begin position="29"/>
        <end position="371"/>
    </location>
</feature>
<dbReference type="Gene3D" id="3.90.400.10">
    <property type="entry name" value="Oligo-1,6-glucosidase, Domain 2"/>
    <property type="match status" value="1"/>
</dbReference>
<comment type="catalytic activity">
    <reaction evidence="1">
        <text>Hydrolysis of terminal, non-reducing (1-&gt;4)-linked alpha-D-glucose residues with release of alpha-D-glucose.</text>
        <dbReference type="EC" id="3.2.1.20"/>
    </reaction>
</comment>
<evidence type="ECO:0000313" key="5">
    <source>
        <dbReference type="Proteomes" id="UP000504629"/>
    </source>
</evidence>
<evidence type="ECO:0000259" key="4">
    <source>
        <dbReference type="SMART" id="SM00642"/>
    </source>
</evidence>
<name>A0A6J2KB62_BOMMA</name>
<dbReference type="PANTHER" id="PTHR10357:SF179">
    <property type="entry name" value="NEUTRAL AND BASIC AMINO ACID TRANSPORT PROTEIN RBAT"/>
    <property type="match status" value="1"/>
</dbReference>
<dbReference type="PANTHER" id="PTHR10357">
    <property type="entry name" value="ALPHA-AMYLASE FAMILY MEMBER"/>
    <property type="match status" value="1"/>
</dbReference>
<dbReference type="InterPro" id="IPR045857">
    <property type="entry name" value="O16G_dom_2"/>
</dbReference>
<reference evidence="6" key="1">
    <citation type="submission" date="2025-08" db="UniProtKB">
        <authorList>
            <consortium name="RefSeq"/>
        </authorList>
    </citation>
    <scope>IDENTIFICATION</scope>
    <source>
        <tissue evidence="6">Silk gland</tissue>
    </source>
</reference>
<keyword evidence="3" id="KW-0732">Signal</keyword>
<protein>
    <recommendedName>
        <fullName evidence="2">alpha-glucosidase</fullName>
        <ecNumber evidence="2">3.2.1.20</ecNumber>
    </recommendedName>
</protein>
<dbReference type="OrthoDB" id="1740265at2759"/>
<dbReference type="InterPro" id="IPR006047">
    <property type="entry name" value="GH13_cat_dom"/>
</dbReference>
<dbReference type="Gene3D" id="3.20.20.80">
    <property type="entry name" value="Glycosidases"/>
    <property type="match status" value="2"/>
</dbReference>
<dbReference type="AlphaFoldDB" id="A0A6J2KB62"/>
<sequence length="540" mass="58131">MLLVTLVILAALNCTLGQGGWWKNAVYYRIMVDSFKDGDGDGLGDLIGVTKQISYIRAIGADAVIISPISSRSKDCSAPGVMDHTAIDNRYGDMDVFNEFLQKAKRLELKVVITLPLSTISTASEWFRSSVDGVPEYEDHVVWRHGNYDTSSEDQNISWTWNERRNAYWGGANNEALLNLCLSSVVAILSSAQCAWLRRGIDGVLINPDYLLDQKCGEDLLKKLAADSLSCRRGAGLDMPVILVETSLNPLEAARYYGNRGPGASSIVSGAMTDVSQLSTTKVGIDVQSALLTAVTDSVPTWMTSTSNGNHITSRIGTDLVDAVNLLALMLPGATLIHQGDELGVADTILEWATSTNCWPNQASPSLTPFPWDESISAGFTTGDPWLPLPPNYRYANAKMEFSNEFSHAGVLKVAAALRKSPAMGPHSEIKRLNGALAVLRWGGQGTLLVISNLDRDQTEVQPSMIPGLPTEMTVAISSAGSRLSTGAHVALEKSVSLAPGETILLIGGPRHCGGPGPVDKIANKLTEGWQKINKYFSNL</sequence>
<dbReference type="KEGG" id="bman:114249500"/>
<dbReference type="InterPro" id="IPR017853">
    <property type="entry name" value="GH"/>
</dbReference>
<evidence type="ECO:0000256" key="2">
    <source>
        <dbReference type="ARBA" id="ARBA00012741"/>
    </source>
</evidence>
<evidence type="ECO:0000313" key="6">
    <source>
        <dbReference type="RefSeq" id="XP_028038903.1"/>
    </source>
</evidence>
<dbReference type="GO" id="GO:0004558">
    <property type="term" value="F:alpha-1,4-glucosidase activity"/>
    <property type="evidence" value="ECO:0007669"/>
    <property type="project" value="UniProtKB-EC"/>
</dbReference>
<accession>A0A6J2KB62</accession>
<proteinExistence type="predicted"/>